<reference evidence="1" key="1">
    <citation type="submission" date="2023-06" db="EMBL/GenBank/DDBJ databases">
        <authorList>
            <person name="Kurt Z."/>
        </authorList>
    </citation>
    <scope>NUCLEOTIDE SEQUENCE</scope>
</reference>
<dbReference type="Proteomes" id="UP001642409">
    <property type="component" value="Unassembled WGS sequence"/>
</dbReference>
<dbReference type="AlphaFoldDB" id="A0AA86V1G0"/>
<sequence>MIGIITYQSTYIQQFKYPYGTLLTQISNTSNLTDILVCKDVIYQILQNGTVQAIGNNPSILGNKTQYDFVNLNIMNAKKLFCYKDIFLWYISITNELFFEQFDEITGLSIFTQSLADDFMPTGIPIHNIKQIVGNDVLQFVLTSNSIYVTGTQSVRYIFNGDATGIDESYLKLPLVLNASNIESIDLTPSIAYLFVYMNNGDVYALGDNTKGVLTTSDSKCERKVGANITRVSVGFNQMMIRYTVSNRVGNLRVHKMPNQITPSNYPIKSANQIYLQIILSNFSQSTQSQATAARCWLREFFIFPTIKFTFLIQYKNGISTP</sequence>
<protein>
    <submittedName>
        <fullName evidence="1">Regulator of chromosome condensation 1/beta-lactamase-inhibitor protein II</fullName>
    </submittedName>
    <submittedName>
        <fullName evidence="2">Regulator_of chromosome condensation 1/beta-lactamase-inhibitor protein II</fullName>
    </submittedName>
</protein>
<accession>A0AA86V1G0</accession>
<dbReference type="InterPro" id="IPR009091">
    <property type="entry name" value="RCC1/BLIP-II"/>
</dbReference>
<gene>
    <name evidence="1" type="ORF">HINF_LOCUS64484</name>
    <name evidence="2" type="ORF">HINF_LOCUS7585</name>
</gene>
<dbReference type="SUPFAM" id="SSF50985">
    <property type="entry name" value="RCC1/BLIP-II"/>
    <property type="match status" value="1"/>
</dbReference>
<proteinExistence type="predicted"/>
<comment type="caution">
    <text evidence="1">The sequence shown here is derived from an EMBL/GenBank/DDBJ whole genome shotgun (WGS) entry which is preliminary data.</text>
</comment>
<dbReference type="Gene3D" id="2.130.10.30">
    <property type="entry name" value="Regulator of chromosome condensation 1/beta-lactamase-inhibitor protein II"/>
    <property type="match status" value="1"/>
</dbReference>
<evidence type="ECO:0000313" key="1">
    <source>
        <dbReference type="EMBL" id="CAI9976839.1"/>
    </source>
</evidence>
<dbReference type="EMBL" id="CAXDID020000015">
    <property type="protein sequence ID" value="CAL5983348.1"/>
    <property type="molecule type" value="Genomic_DNA"/>
</dbReference>
<evidence type="ECO:0000313" key="2">
    <source>
        <dbReference type="EMBL" id="CAL5983348.1"/>
    </source>
</evidence>
<organism evidence="1">
    <name type="scientific">Hexamita inflata</name>
    <dbReference type="NCBI Taxonomy" id="28002"/>
    <lineage>
        <taxon>Eukaryota</taxon>
        <taxon>Metamonada</taxon>
        <taxon>Diplomonadida</taxon>
        <taxon>Hexamitidae</taxon>
        <taxon>Hexamitinae</taxon>
        <taxon>Hexamita</taxon>
    </lineage>
</organism>
<evidence type="ECO:0000313" key="3">
    <source>
        <dbReference type="Proteomes" id="UP001642409"/>
    </source>
</evidence>
<name>A0AA86V1G0_9EUKA</name>
<keyword evidence="3" id="KW-1185">Reference proteome</keyword>
<reference evidence="2 3" key="2">
    <citation type="submission" date="2024-07" db="EMBL/GenBank/DDBJ databases">
        <authorList>
            <person name="Akdeniz Z."/>
        </authorList>
    </citation>
    <scope>NUCLEOTIDE SEQUENCE [LARGE SCALE GENOMIC DNA]</scope>
</reference>
<dbReference type="EMBL" id="CATOUU010001174">
    <property type="protein sequence ID" value="CAI9976839.1"/>
    <property type="molecule type" value="Genomic_DNA"/>
</dbReference>